<dbReference type="EMBL" id="MFJK01000004">
    <property type="protein sequence ID" value="OGG19721.1"/>
    <property type="molecule type" value="Genomic_DNA"/>
</dbReference>
<dbReference type="PANTHER" id="PTHR46401:SF2">
    <property type="entry name" value="GLYCOSYLTRANSFERASE WBBK-RELATED"/>
    <property type="match status" value="1"/>
</dbReference>
<evidence type="ECO:0000259" key="3">
    <source>
        <dbReference type="Pfam" id="PF13439"/>
    </source>
</evidence>
<feature type="domain" description="Glycosyltransferase subfamily 4-like N-terminal" evidence="3">
    <location>
        <begin position="60"/>
        <end position="179"/>
    </location>
</feature>
<comment type="caution">
    <text evidence="4">The sequence shown here is derived from an EMBL/GenBank/DDBJ whole genome shotgun (WGS) entry which is preliminary data.</text>
</comment>
<evidence type="ECO:0000256" key="1">
    <source>
        <dbReference type="ARBA" id="ARBA00022679"/>
    </source>
</evidence>
<evidence type="ECO:0000259" key="2">
    <source>
        <dbReference type="Pfam" id="PF00534"/>
    </source>
</evidence>
<gene>
    <name evidence="4" type="ORF">A2721_01035</name>
</gene>
<keyword evidence="1" id="KW-0808">Transferase</keyword>
<dbReference type="AlphaFoldDB" id="A0A1F6A4V6"/>
<dbReference type="PANTHER" id="PTHR46401">
    <property type="entry name" value="GLYCOSYLTRANSFERASE WBBK-RELATED"/>
    <property type="match status" value="1"/>
</dbReference>
<dbReference type="GO" id="GO:0016757">
    <property type="term" value="F:glycosyltransferase activity"/>
    <property type="evidence" value="ECO:0007669"/>
    <property type="project" value="InterPro"/>
</dbReference>
<evidence type="ECO:0008006" key="6">
    <source>
        <dbReference type="Google" id="ProtNLM"/>
    </source>
</evidence>
<sequence>MKIALVRGAFLNQYEAQIFFPIVKKHDLVGFSSLHPIHDQFLFPVVKCPSPMDLNFGSFSRIKMPLLNRLFIDAHLLWGLEDKLEGFDIAHCADTFYHFTHQCVVAKKQGKVKKVVATIFENIPFNNEGIWGRKQFKQDAIANIDHFIAISERSKAALILEGAPEEKITVIGQRIDTHRFTPSNRKSDNKNLTILFTGRLEFYKGVYEVIYSAKRLITDRELSQHKLKFLLVGEGTEKPKLEELIKRLSLEKNVTIKSVSYDKMPEIYHEADIFVAPSRATRTYQEQFSTVLLEAQASGLPIVTTYSGGIPENVEDAALMANPGDFYSISSSIKKLILNPNLRNHYGILARKHVQKYSISLGSKQVERVYRSVLQA</sequence>
<dbReference type="SUPFAM" id="SSF53756">
    <property type="entry name" value="UDP-Glycosyltransferase/glycogen phosphorylase"/>
    <property type="match status" value="1"/>
</dbReference>
<dbReference type="CDD" id="cd03801">
    <property type="entry name" value="GT4_PimA-like"/>
    <property type="match status" value="1"/>
</dbReference>
<dbReference type="Pfam" id="PF13439">
    <property type="entry name" value="Glyco_transf_4"/>
    <property type="match status" value="1"/>
</dbReference>
<dbReference type="GO" id="GO:0009103">
    <property type="term" value="P:lipopolysaccharide biosynthetic process"/>
    <property type="evidence" value="ECO:0007669"/>
    <property type="project" value="TreeGrafter"/>
</dbReference>
<dbReference type="InterPro" id="IPR001296">
    <property type="entry name" value="Glyco_trans_1"/>
</dbReference>
<feature type="domain" description="Glycosyl transferase family 1" evidence="2">
    <location>
        <begin position="186"/>
        <end position="352"/>
    </location>
</feature>
<organism evidence="4 5">
    <name type="scientific">Candidatus Gottesmanbacteria bacterium RIFCSPHIGHO2_01_FULL_47_48</name>
    <dbReference type="NCBI Taxonomy" id="1798381"/>
    <lineage>
        <taxon>Bacteria</taxon>
        <taxon>Candidatus Gottesmaniibacteriota</taxon>
    </lineage>
</organism>
<dbReference type="Proteomes" id="UP000177871">
    <property type="component" value="Unassembled WGS sequence"/>
</dbReference>
<evidence type="ECO:0000313" key="4">
    <source>
        <dbReference type="EMBL" id="OGG19721.1"/>
    </source>
</evidence>
<dbReference type="STRING" id="1798381.A2721_01035"/>
<proteinExistence type="predicted"/>
<protein>
    <recommendedName>
        <fullName evidence="6">Glycosyl transferase family 1 domain-containing protein</fullName>
    </recommendedName>
</protein>
<accession>A0A1F6A4V6</accession>
<evidence type="ECO:0000313" key="5">
    <source>
        <dbReference type="Proteomes" id="UP000177871"/>
    </source>
</evidence>
<name>A0A1F6A4V6_9BACT</name>
<dbReference type="InterPro" id="IPR028098">
    <property type="entry name" value="Glyco_trans_4-like_N"/>
</dbReference>
<reference evidence="4 5" key="1">
    <citation type="journal article" date="2016" name="Nat. Commun.">
        <title>Thousands of microbial genomes shed light on interconnected biogeochemical processes in an aquifer system.</title>
        <authorList>
            <person name="Anantharaman K."/>
            <person name="Brown C.T."/>
            <person name="Hug L.A."/>
            <person name="Sharon I."/>
            <person name="Castelle C.J."/>
            <person name="Probst A.J."/>
            <person name="Thomas B.C."/>
            <person name="Singh A."/>
            <person name="Wilkins M.J."/>
            <person name="Karaoz U."/>
            <person name="Brodie E.L."/>
            <person name="Williams K.H."/>
            <person name="Hubbard S.S."/>
            <person name="Banfield J.F."/>
        </authorList>
    </citation>
    <scope>NUCLEOTIDE SEQUENCE [LARGE SCALE GENOMIC DNA]</scope>
</reference>
<dbReference type="Gene3D" id="3.40.50.2000">
    <property type="entry name" value="Glycogen Phosphorylase B"/>
    <property type="match status" value="2"/>
</dbReference>
<dbReference type="Pfam" id="PF00534">
    <property type="entry name" value="Glycos_transf_1"/>
    <property type="match status" value="1"/>
</dbReference>